<evidence type="ECO:0000256" key="4">
    <source>
        <dbReference type="SAM" id="MobiDB-lite"/>
    </source>
</evidence>
<dbReference type="Proteomes" id="UP000224634">
    <property type="component" value="Unassembled WGS sequence"/>
</dbReference>
<comment type="similarity">
    <text evidence="1">Belongs to the universal ribosomal protein uL1 family.</text>
</comment>
<name>A0A2B7Z0P2_POLH7</name>
<comment type="caution">
    <text evidence="5">The sequence shown here is derived from an EMBL/GenBank/DDBJ whole genome shotgun (WGS) entry which is preliminary data.</text>
</comment>
<dbReference type="InterPro" id="IPR016095">
    <property type="entry name" value="Ribosomal_uL1_3-a/b-sand"/>
</dbReference>
<feature type="compositionally biased region" description="Polar residues" evidence="4">
    <location>
        <begin position="292"/>
        <end position="302"/>
    </location>
</feature>
<dbReference type="CDD" id="cd00403">
    <property type="entry name" value="Ribosomal_L1"/>
    <property type="match status" value="1"/>
</dbReference>
<proteinExistence type="inferred from homology"/>
<evidence type="ECO:0000256" key="3">
    <source>
        <dbReference type="ARBA" id="ARBA00023274"/>
    </source>
</evidence>
<dbReference type="AlphaFoldDB" id="A0A2B7Z0P2"/>
<reference evidence="5 6" key="1">
    <citation type="submission" date="2017-10" db="EMBL/GenBank/DDBJ databases">
        <title>Comparative genomics in systemic dimorphic fungi from Ajellomycetaceae.</title>
        <authorList>
            <person name="Munoz J.F."/>
            <person name="Mcewen J.G."/>
            <person name="Clay O.K."/>
            <person name="Cuomo C.A."/>
        </authorList>
    </citation>
    <scope>NUCLEOTIDE SEQUENCE [LARGE SCALE GENOMIC DNA]</scope>
    <source>
        <strain evidence="5 6">UAMH7299</strain>
    </source>
</reference>
<feature type="region of interest" description="Disordered" evidence="4">
    <location>
        <begin position="283"/>
        <end position="302"/>
    </location>
</feature>
<dbReference type="InterPro" id="IPR023674">
    <property type="entry name" value="Ribosomal_uL1-like"/>
</dbReference>
<dbReference type="GO" id="GO:0003735">
    <property type="term" value="F:structural constituent of ribosome"/>
    <property type="evidence" value="ECO:0007669"/>
    <property type="project" value="TreeGrafter"/>
</dbReference>
<dbReference type="OrthoDB" id="1747252at2759"/>
<keyword evidence="3" id="KW-0687">Ribonucleoprotein</keyword>
<dbReference type="Pfam" id="PF00687">
    <property type="entry name" value="Ribosomal_L1"/>
    <property type="match status" value="1"/>
</dbReference>
<dbReference type="PANTHER" id="PTHR36427">
    <property type="entry name" value="54S RIBOSOMAL PROTEIN L1, MITOCHONDRIAL"/>
    <property type="match status" value="1"/>
</dbReference>
<dbReference type="PANTHER" id="PTHR36427:SF3">
    <property type="entry name" value="LARGE RIBOSOMAL SUBUNIT PROTEIN UL1M"/>
    <property type="match status" value="1"/>
</dbReference>
<evidence type="ECO:0000256" key="1">
    <source>
        <dbReference type="ARBA" id="ARBA00010531"/>
    </source>
</evidence>
<dbReference type="SUPFAM" id="SSF56808">
    <property type="entry name" value="Ribosomal protein L1"/>
    <property type="match status" value="1"/>
</dbReference>
<sequence length="302" mass="32525">MAAPQRYLSSLTRSTVSSIHAPVRPNPSILPFLCPFQQQSRGYKGGKNAVKSKAAASAKKKKNVFFHQYDQKDAIKFSLCDAMRYIRAFEVGKKLSSVKYELAVKLRTRRTGPVIRNQMRLPHTVNDSVRVCVICEPGSRAAKDAAAAGANIIGEDEVFEAVKAGKIEFDVCICHAPSQQNMNKAGLGRILGPKGLMPTAKLGTVVDNVGTAVRNLRGGNSYREREGVVRMAVGQLGFSPEELKANIGTFMAQLKKEAMALSDQGPKEISEVVLSSTHAPGFSLNGEFKTDGSPSSQALTGA</sequence>
<organism evidence="5 6">
    <name type="scientific">Polytolypa hystricis (strain UAMH7299)</name>
    <dbReference type="NCBI Taxonomy" id="1447883"/>
    <lineage>
        <taxon>Eukaryota</taxon>
        <taxon>Fungi</taxon>
        <taxon>Dikarya</taxon>
        <taxon>Ascomycota</taxon>
        <taxon>Pezizomycotina</taxon>
        <taxon>Eurotiomycetes</taxon>
        <taxon>Eurotiomycetidae</taxon>
        <taxon>Onygenales</taxon>
        <taxon>Onygenales incertae sedis</taxon>
        <taxon>Polytolypa</taxon>
    </lineage>
</organism>
<dbReference type="InterPro" id="IPR028364">
    <property type="entry name" value="Ribosomal_uL1/biogenesis"/>
</dbReference>
<dbReference type="FunFam" id="3.40.50.790:FF:000001">
    <property type="entry name" value="50S ribosomal protein L1"/>
    <property type="match status" value="1"/>
</dbReference>
<dbReference type="Gene3D" id="3.30.190.20">
    <property type="match status" value="1"/>
</dbReference>
<keyword evidence="6" id="KW-1185">Reference proteome</keyword>
<gene>
    <name evidence="5" type="ORF">AJ80_01122</name>
</gene>
<evidence type="ECO:0000313" key="5">
    <source>
        <dbReference type="EMBL" id="PGH27165.1"/>
    </source>
</evidence>
<dbReference type="STRING" id="1447883.A0A2B7Z0P2"/>
<keyword evidence="2 5" id="KW-0689">Ribosomal protein</keyword>
<dbReference type="GO" id="GO:0005762">
    <property type="term" value="C:mitochondrial large ribosomal subunit"/>
    <property type="evidence" value="ECO:0007669"/>
    <property type="project" value="TreeGrafter"/>
</dbReference>
<accession>A0A2B7Z0P2</accession>
<evidence type="ECO:0000313" key="6">
    <source>
        <dbReference type="Proteomes" id="UP000224634"/>
    </source>
</evidence>
<dbReference type="EMBL" id="PDNA01000009">
    <property type="protein sequence ID" value="PGH27165.1"/>
    <property type="molecule type" value="Genomic_DNA"/>
</dbReference>
<protein>
    <submittedName>
        <fullName evidence="5">Ribosomal protein L1</fullName>
    </submittedName>
</protein>
<evidence type="ECO:0000256" key="2">
    <source>
        <dbReference type="ARBA" id="ARBA00022980"/>
    </source>
</evidence>
<dbReference type="Gene3D" id="3.40.50.790">
    <property type="match status" value="1"/>
</dbReference>